<feature type="compositionally biased region" description="Basic and acidic residues" evidence="1">
    <location>
        <begin position="304"/>
        <end position="314"/>
    </location>
</feature>
<dbReference type="Proteomes" id="UP000187209">
    <property type="component" value="Unassembled WGS sequence"/>
</dbReference>
<accession>A0A1R2CW35</accession>
<dbReference type="AlphaFoldDB" id="A0A1R2CW35"/>
<proteinExistence type="predicted"/>
<dbReference type="PANTHER" id="PTHR21580">
    <property type="entry name" value="SHIPPO-1-RELATED"/>
    <property type="match status" value="1"/>
</dbReference>
<evidence type="ECO:0000313" key="2">
    <source>
        <dbReference type="EMBL" id="OMJ93195.1"/>
    </source>
</evidence>
<protein>
    <submittedName>
        <fullName evidence="2">Uncharacterized protein</fullName>
    </submittedName>
</protein>
<feature type="region of interest" description="Disordered" evidence="1">
    <location>
        <begin position="144"/>
        <end position="168"/>
    </location>
</feature>
<gene>
    <name evidence="2" type="ORF">SteCoe_3892</name>
</gene>
<dbReference type="PANTHER" id="PTHR21580:SF28">
    <property type="entry name" value="BOREALIN N-TERMINAL DOMAIN-CONTAINING PROTEIN-RELATED"/>
    <property type="match status" value="1"/>
</dbReference>
<name>A0A1R2CW35_9CILI</name>
<reference evidence="2 3" key="1">
    <citation type="submission" date="2016-11" db="EMBL/GenBank/DDBJ databases">
        <title>The macronuclear genome of Stentor coeruleus: a giant cell with tiny introns.</title>
        <authorList>
            <person name="Slabodnick M."/>
            <person name="Ruby J.G."/>
            <person name="Reiff S.B."/>
            <person name="Swart E.C."/>
            <person name="Gosai S."/>
            <person name="Prabakaran S."/>
            <person name="Witkowska E."/>
            <person name="Larue G.E."/>
            <person name="Fisher S."/>
            <person name="Freeman R.M."/>
            <person name="Gunawardena J."/>
            <person name="Chu W."/>
            <person name="Stover N.A."/>
            <person name="Gregory B.D."/>
            <person name="Nowacki M."/>
            <person name="Derisi J."/>
            <person name="Roy S.W."/>
            <person name="Marshall W.F."/>
            <person name="Sood P."/>
        </authorList>
    </citation>
    <scope>NUCLEOTIDE SEQUENCE [LARGE SCALE GENOMIC DNA]</scope>
    <source>
        <strain evidence="2">WM001</strain>
    </source>
</reference>
<evidence type="ECO:0000256" key="1">
    <source>
        <dbReference type="SAM" id="MobiDB-lite"/>
    </source>
</evidence>
<evidence type="ECO:0000313" key="3">
    <source>
        <dbReference type="Proteomes" id="UP000187209"/>
    </source>
</evidence>
<dbReference type="InterPro" id="IPR051291">
    <property type="entry name" value="CIMAP"/>
</dbReference>
<dbReference type="EMBL" id="MPUH01000047">
    <property type="protein sequence ID" value="OMJ93195.1"/>
    <property type="molecule type" value="Genomic_DNA"/>
</dbReference>
<organism evidence="2 3">
    <name type="scientific">Stentor coeruleus</name>
    <dbReference type="NCBI Taxonomy" id="5963"/>
    <lineage>
        <taxon>Eukaryota</taxon>
        <taxon>Sar</taxon>
        <taxon>Alveolata</taxon>
        <taxon>Ciliophora</taxon>
        <taxon>Postciliodesmatophora</taxon>
        <taxon>Heterotrichea</taxon>
        <taxon>Heterotrichida</taxon>
        <taxon>Stentoridae</taxon>
        <taxon>Stentor</taxon>
    </lineage>
</organism>
<feature type="region of interest" description="Disordered" evidence="1">
    <location>
        <begin position="1"/>
        <end position="52"/>
    </location>
</feature>
<feature type="region of interest" description="Disordered" evidence="1">
    <location>
        <begin position="276"/>
        <end position="320"/>
    </location>
</feature>
<keyword evidence="3" id="KW-1185">Reference proteome</keyword>
<dbReference type="Pfam" id="PF07004">
    <property type="entry name" value="SHIPPO-rpt"/>
    <property type="match status" value="10"/>
</dbReference>
<dbReference type="InterPro" id="IPR010736">
    <property type="entry name" value="SHIPPO-rpt"/>
</dbReference>
<dbReference type="OrthoDB" id="406368at2759"/>
<comment type="caution">
    <text evidence="2">The sequence shown here is derived from an EMBL/GenBank/DDBJ whole genome shotgun (WGS) entry which is preliminary data.</text>
</comment>
<sequence length="388" mass="42385">MRKVGPAWTLQGRKNQEKPSSVPGPGTYSHKPQPLSPSYSISKSNRHNFTKSPLVPGPGAYNSSIFEPLKTTVFGSAPRTPYNKSLQIPGPGNYNIKSTISEGPKYSFRGRVKIINRAYSPGPGQYEIKTTNLESTFIHSFTKEKRSLSAGKSSSPGPGTYEYRKHSSSGVKFGLESRGKTMVSDVPGPGSYNLPVVNDSKGFSMCGKILVKESERSPGPAVYDKKSSLDTKSYSVGRSTRFRYLDNSVPGPGAYKVVVPKSTSNSVFGNAKRETYLKTGDSPGPGSYKIPEKIKEGPAFSMRPKPEIKEKDKVPGPGMYEVKSLDKNLSPVFGTSKKSNRFLNENPGPGQYQIVDKESKGWKFGNQQRLVYNTSDVPGPGAYTYTLF</sequence>